<reference evidence="1" key="1">
    <citation type="journal article" date="2021" name="PeerJ">
        <title>Analysis of 44 Vibrio anguillarum genomes reveals high genetic diversity.</title>
        <authorList>
            <person name="Hansen M.J."/>
            <person name="Dalsgaard I."/>
        </authorList>
    </citation>
    <scope>NUCLEOTIDE SEQUENCE</scope>
    <source>
        <strain evidence="1">850617-1/1</strain>
    </source>
</reference>
<evidence type="ECO:0000313" key="2">
    <source>
        <dbReference type="Proteomes" id="UP000786185"/>
    </source>
</evidence>
<sequence length="106" mass="11959">MNPIQSRHIIQKPSVNQLVNALKKENEDFEFYPTTSAIIRSIERNIRSSFFVREGEDIHESILDCGAGDGRLLNITKGNKYAIEKSSVLLANLDKNIVVVGTDFHE</sequence>
<evidence type="ECO:0000313" key="1">
    <source>
        <dbReference type="EMBL" id="MBF4437852.1"/>
    </source>
</evidence>
<protein>
    <recommendedName>
        <fullName evidence="3">Methyltransferase domain-containing protein</fullName>
    </recommendedName>
</protein>
<feature type="non-terminal residue" evidence="1">
    <location>
        <position position="106"/>
    </location>
</feature>
<organism evidence="1 2">
    <name type="scientific">Vibrio anguillarum</name>
    <name type="common">Listonella anguillarum</name>
    <dbReference type="NCBI Taxonomy" id="55601"/>
    <lineage>
        <taxon>Bacteria</taxon>
        <taxon>Pseudomonadati</taxon>
        <taxon>Pseudomonadota</taxon>
        <taxon>Gammaproteobacteria</taxon>
        <taxon>Vibrionales</taxon>
        <taxon>Vibrionaceae</taxon>
        <taxon>Vibrio</taxon>
    </lineage>
</organism>
<proteinExistence type="predicted"/>
<comment type="caution">
    <text evidence="1">The sequence shown here is derived from an EMBL/GenBank/DDBJ whole genome shotgun (WGS) entry which is preliminary data.</text>
</comment>
<name>A0AAW4BN65_VIBAN</name>
<accession>A0AAW4BN65</accession>
<evidence type="ECO:0008006" key="3">
    <source>
        <dbReference type="Google" id="ProtNLM"/>
    </source>
</evidence>
<gene>
    <name evidence="1" type="ORF">ERJ77_25905</name>
</gene>
<dbReference type="AlphaFoldDB" id="A0AAW4BN65"/>
<dbReference type="EMBL" id="SCLC01001406">
    <property type="protein sequence ID" value="MBF4437852.1"/>
    <property type="molecule type" value="Genomic_DNA"/>
</dbReference>
<dbReference type="Proteomes" id="UP000786185">
    <property type="component" value="Unassembled WGS sequence"/>
</dbReference>